<evidence type="ECO:0000259" key="8">
    <source>
        <dbReference type="PROSITE" id="PS50928"/>
    </source>
</evidence>
<feature type="transmembrane region" description="Helical" evidence="7">
    <location>
        <begin position="133"/>
        <end position="160"/>
    </location>
</feature>
<evidence type="ECO:0000256" key="3">
    <source>
        <dbReference type="ARBA" id="ARBA00022475"/>
    </source>
</evidence>
<dbReference type="PANTHER" id="PTHR43163:SF6">
    <property type="entry name" value="DIPEPTIDE TRANSPORT SYSTEM PERMEASE PROTEIN DPPB-RELATED"/>
    <property type="match status" value="1"/>
</dbReference>
<dbReference type="Pfam" id="PF19300">
    <property type="entry name" value="BPD_transp_1_N"/>
    <property type="match status" value="1"/>
</dbReference>
<dbReference type="Gene3D" id="1.10.3720.10">
    <property type="entry name" value="MetI-like"/>
    <property type="match status" value="1"/>
</dbReference>
<keyword evidence="5 7" id="KW-1133">Transmembrane helix</keyword>
<evidence type="ECO:0000256" key="6">
    <source>
        <dbReference type="ARBA" id="ARBA00023136"/>
    </source>
</evidence>
<evidence type="ECO:0000256" key="4">
    <source>
        <dbReference type="ARBA" id="ARBA00022692"/>
    </source>
</evidence>
<sequence>MIRFIAGKLGAVLVTLYLALTGAFLLGRLSGDPVTNILGPFATREQADALRATLGLDRPLIVQYLDYLASTAVGDLGDSLQFYQPNLGMIFDRLPFTFQLLGAGMVLAILAGVPLGVLAATREGGLWDRTASALAVLGQSVPVFWLGMMLVAVFAVRFGLLPAGQAGGWRNLVLPALTMAMYPMAHIARLTRSAMAEVLREPYIAAVRARGLTGWRVVFVHALRNASPPVLTVVALQTGMLLSGAVAVEYVYSWPGLGSLALQAIQFRDFPLVQAIVVVGAVSFVVINLIADLLYAVVDPRLR</sequence>
<comment type="similarity">
    <text evidence="7">Belongs to the binding-protein-dependent transport system permease family.</text>
</comment>
<comment type="caution">
    <text evidence="9">The sequence shown here is derived from an EMBL/GenBank/DDBJ whole genome shotgun (WGS) entry which is preliminary data.</text>
</comment>
<feature type="domain" description="ABC transmembrane type-1" evidence="8">
    <location>
        <begin position="94"/>
        <end position="291"/>
    </location>
</feature>
<keyword evidence="10" id="KW-1185">Reference proteome</keyword>
<feature type="transmembrane region" description="Helical" evidence="7">
    <location>
        <begin position="172"/>
        <end position="190"/>
    </location>
</feature>
<dbReference type="Proteomes" id="UP000272400">
    <property type="component" value="Unassembled WGS sequence"/>
</dbReference>
<dbReference type="RefSeq" id="WP_123665260.1">
    <property type="nucleotide sequence ID" value="NZ_RJKE01000001.1"/>
</dbReference>
<name>A0A3N1CWX6_9ACTN</name>
<dbReference type="PANTHER" id="PTHR43163">
    <property type="entry name" value="DIPEPTIDE TRANSPORT SYSTEM PERMEASE PROTEIN DPPB-RELATED"/>
    <property type="match status" value="1"/>
</dbReference>
<comment type="subcellular location">
    <subcellularLocation>
        <location evidence="1 7">Cell membrane</location>
        <topology evidence="1 7">Multi-pass membrane protein</topology>
    </subcellularLocation>
</comment>
<evidence type="ECO:0000256" key="5">
    <source>
        <dbReference type="ARBA" id="ARBA00022989"/>
    </source>
</evidence>
<keyword evidence="2 7" id="KW-0813">Transport</keyword>
<keyword evidence="3" id="KW-1003">Cell membrane</keyword>
<evidence type="ECO:0000313" key="9">
    <source>
        <dbReference type="EMBL" id="ROO85800.1"/>
    </source>
</evidence>
<dbReference type="CDD" id="cd06261">
    <property type="entry name" value="TM_PBP2"/>
    <property type="match status" value="1"/>
</dbReference>
<dbReference type="PROSITE" id="PS50928">
    <property type="entry name" value="ABC_TM1"/>
    <property type="match status" value="1"/>
</dbReference>
<feature type="transmembrane region" description="Helical" evidence="7">
    <location>
        <begin position="272"/>
        <end position="298"/>
    </location>
</feature>
<dbReference type="OrthoDB" id="9778910at2"/>
<dbReference type="EMBL" id="RJKE01000001">
    <property type="protein sequence ID" value="ROO85800.1"/>
    <property type="molecule type" value="Genomic_DNA"/>
</dbReference>
<dbReference type="Pfam" id="PF00528">
    <property type="entry name" value="BPD_transp_1"/>
    <property type="match status" value="1"/>
</dbReference>
<dbReference type="SUPFAM" id="SSF161098">
    <property type="entry name" value="MetI-like"/>
    <property type="match status" value="1"/>
</dbReference>
<protein>
    <submittedName>
        <fullName evidence="9">Peptide/nickel transport system permease protein</fullName>
    </submittedName>
</protein>
<dbReference type="GO" id="GO:0005886">
    <property type="term" value="C:plasma membrane"/>
    <property type="evidence" value="ECO:0007669"/>
    <property type="project" value="UniProtKB-SubCell"/>
</dbReference>
<feature type="transmembrane region" description="Helical" evidence="7">
    <location>
        <begin position="230"/>
        <end position="252"/>
    </location>
</feature>
<dbReference type="InterPro" id="IPR045621">
    <property type="entry name" value="BPD_transp_1_N"/>
</dbReference>
<dbReference type="InterPro" id="IPR035906">
    <property type="entry name" value="MetI-like_sf"/>
</dbReference>
<dbReference type="GO" id="GO:0055085">
    <property type="term" value="P:transmembrane transport"/>
    <property type="evidence" value="ECO:0007669"/>
    <property type="project" value="InterPro"/>
</dbReference>
<feature type="transmembrane region" description="Helical" evidence="7">
    <location>
        <begin position="96"/>
        <end position="121"/>
    </location>
</feature>
<evidence type="ECO:0000313" key="10">
    <source>
        <dbReference type="Proteomes" id="UP000272400"/>
    </source>
</evidence>
<evidence type="ECO:0000256" key="7">
    <source>
        <dbReference type="RuleBase" id="RU363032"/>
    </source>
</evidence>
<proteinExistence type="inferred from homology"/>
<keyword evidence="6 7" id="KW-0472">Membrane</keyword>
<evidence type="ECO:0000256" key="1">
    <source>
        <dbReference type="ARBA" id="ARBA00004651"/>
    </source>
</evidence>
<accession>A0A3N1CWX6</accession>
<dbReference type="InterPro" id="IPR000515">
    <property type="entry name" value="MetI-like"/>
</dbReference>
<dbReference type="AlphaFoldDB" id="A0A3N1CWX6"/>
<evidence type="ECO:0000256" key="2">
    <source>
        <dbReference type="ARBA" id="ARBA00022448"/>
    </source>
</evidence>
<gene>
    <name evidence="9" type="ORF">EDD29_3349</name>
</gene>
<reference evidence="9 10" key="1">
    <citation type="submission" date="2018-11" db="EMBL/GenBank/DDBJ databases">
        <title>Sequencing the genomes of 1000 actinobacteria strains.</title>
        <authorList>
            <person name="Klenk H.-P."/>
        </authorList>
    </citation>
    <scope>NUCLEOTIDE SEQUENCE [LARGE SCALE GENOMIC DNA]</scope>
    <source>
        <strain evidence="9 10">DSM 44254</strain>
    </source>
</reference>
<keyword evidence="4 7" id="KW-0812">Transmembrane</keyword>
<organism evidence="9 10">
    <name type="scientific">Actinocorallia herbida</name>
    <dbReference type="NCBI Taxonomy" id="58109"/>
    <lineage>
        <taxon>Bacteria</taxon>
        <taxon>Bacillati</taxon>
        <taxon>Actinomycetota</taxon>
        <taxon>Actinomycetes</taxon>
        <taxon>Streptosporangiales</taxon>
        <taxon>Thermomonosporaceae</taxon>
        <taxon>Actinocorallia</taxon>
    </lineage>
</organism>